<gene>
    <name evidence="1" type="ORF">GWI33_013286</name>
</gene>
<name>A0A834I4X1_RHYFE</name>
<dbReference type="AlphaFoldDB" id="A0A834I4X1"/>
<keyword evidence="2" id="KW-1185">Reference proteome</keyword>
<evidence type="ECO:0000313" key="1">
    <source>
        <dbReference type="EMBL" id="KAF7274029.1"/>
    </source>
</evidence>
<accession>A0A834I4X1</accession>
<protein>
    <submittedName>
        <fullName evidence="1">Uncharacterized protein</fullName>
    </submittedName>
</protein>
<comment type="caution">
    <text evidence="1">The sequence shown here is derived from an EMBL/GenBank/DDBJ whole genome shotgun (WGS) entry which is preliminary data.</text>
</comment>
<dbReference type="EMBL" id="JAACXV010013131">
    <property type="protein sequence ID" value="KAF7274029.1"/>
    <property type="molecule type" value="Genomic_DNA"/>
</dbReference>
<organism evidence="1 2">
    <name type="scientific">Rhynchophorus ferrugineus</name>
    <name type="common">Red palm weevil</name>
    <name type="synonym">Curculio ferrugineus</name>
    <dbReference type="NCBI Taxonomy" id="354439"/>
    <lineage>
        <taxon>Eukaryota</taxon>
        <taxon>Metazoa</taxon>
        <taxon>Ecdysozoa</taxon>
        <taxon>Arthropoda</taxon>
        <taxon>Hexapoda</taxon>
        <taxon>Insecta</taxon>
        <taxon>Pterygota</taxon>
        <taxon>Neoptera</taxon>
        <taxon>Endopterygota</taxon>
        <taxon>Coleoptera</taxon>
        <taxon>Polyphaga</taxon>
        <taxon>Cucujiformia</taxon>
        <taxon>Curculionidae</taxon>
        <taxon>Dryophthorinae</taxon>
        <taxon>Rhynchophorus</taxon>
    </lineage>
</organism>
<sequence>MIRPQQPCHGMSPDTYNLLPRHIRCTAIESGPQFHLTLIFTCSRSRQAVDSRACTYPKQNRIGAPSFGPWATRFATDDLAFRVRWERFEARFDEIGRERTMPVGIAYNISSEGLFTGPESSEPIDYAKGPFKGLPQTA</sequence>
<reference evidence="1" key="1">
    <citation type="submission" date="2020-08" db="EMBL/GenBank/DDBJ databases">
        <title>Genome sequencing and assembly of the red palm weevil Rhynchophorus ferrugineus.</title>
        <authorList>
            <person name="Dias G.B."/>
            <person name="Bergman C.M."/>
            <person name="Manee M."/>
        </authorList>
    </citation>
    <scope>NUCLEOTIDE SEQUENCE</scope>
    <source>
        <strain evidence="1">AA-2017</strain>
        <tissue evidence="1">Whole larva</tissue>
    </source>
</reference>
<dbReference type="Proteomes" id="UP000625711">
    <property type="component" value="Unassembled WGS sequence"/>
</dbReference>
<evidence type="ECO:0000313" key="2">
    <source>
        <dbReference type="Proteomes" id="UP000625711"/>
    </source>
</evidence>
<dbReference type="OrthoDB" id="6783322at2759"/>
<proteinExistence type="predicted"/>